<reference evidence="8" key="1">
    <citation type="journal article" date="2020" name="mSystems">
        <title>Genome- and Community-Level Interaction Insights into Carbon Utilization and Element Cycling Functions of Hydrothermarchaeota in Hydrothermal Sediment.</title>
        <authorList>
            <person name="Zhou Z."/>
            <person name="Liu Y."/>
            <person name="Xu W."/>
            <person name="Pan J."/>
            <person name="Luo Z.H."/>
            <person name="Li M."/>
        </authorList>
    </citation>
    <scope>NUCLEOTIDE SEQUENCE [LARGE SCALE GENOMIC DNA]</scope>
    <source>
        <strain evidence="8">SpSt-769</strain>
    </source>
</reference>
<proteinExistence type="inferred from homology"/>
<dbReference type="SMART" id="SM00244">
    <property type="entry name" value="PHB"/>
    <property type="match status" value="1"/>
</dbReference>
<dbReference type="InterPro" id="IPR010200">
    <property type="entry name" value="HflC"/>
</dbReference>
<dbReference type="PRINTS" id="PR00721">
    <property type="entry name" value="STOMATIN"/>
</dbReference>
<sequence length="285" mass="32450">MGKVIGIVVLVVVVVSQSFFVIQEWEQGLVLEFGKPVRIVQQPGLYVKYPLIQELLVFEKRIMPAEARPAEYVTVDKKRLTVDTVSRWKIVDPLVFYQTVRNEPGAVARLNDIIFARLRQEVANHTFKGFIREEREKIMAQVTLETAEAAKPFGISVIDVRIKRVDLPEEVQASVFARMKAERERIAKRYRAEGEEQAKEIRGNAEKEREIILAEAYRKGVVLRGEGDAEATGIYAAAYGRDKEFYSFIRHLEVYKQILGAEATVLMKPDSSLLRYLYSPGAASQ</sequence>
<keyword evidence="4" id="KW-1133">Transmembrane helix</keyword>
<evidence type="ECO:0000256" key="3">
    <source>
        <dbReference type="ARBA" id="ARBA00022692"/>
    </source>
</evidence>
<dbReference type="GO" id="GO:0006508">
    <property type="term" value="P:proteolysis"/>
    <property type="evidence" value="ECO:0007669"/>
    <property type="project" value="UniProtKB-KW"/>
</dbReference>
<dbReference type="PANTHER" id="PTHR42911:SF1">
    <property type="entry name" value="MODULATOR OF FTSH PROTEASE HFLC"/>
    <property type="match status" value="1"/>
</dbReference>
<accession>A0A7C4ATL4</accession>
<keyword evidence="5" id="KW-0472">Membrane</keyword>
<name>A0A7C4ATL4_9BACT</name>
<dbReference type="AlphaFoldDB" id="A0A7C4ATL4"/>
<dbReference type="NCBIfam" id="TIGR01932">
    <property type="entry name" value="hflC"/>
    <property type="match status" value="1"/>
</dbReference>
<dbReference type="Gene3D" id="3.30.479.30">
    <property type="entry name" value="Band 7 domain"/>
    <property type="match status" value="1"/>
</dbReference>
<dbReference type="InterPro" id="IPR001107">
    <property type="entry name" value="Band_7"/>
</dbReference>
<comment type="function">
    <text evidence="6">HflC and HflK could regulate a protease.</text>
</comment>
<comment type="similarity">
    <text evidence="2 6">Belongs to the band 7/mec-2 family. HflC subfamily.</text>
</comment>
<organism evidence="8">
    <name type="scientific">Desulfomonile tiedjei</name>
    <dbReference type="NCBI Taxonomy" id="2358"/>
    <lineage>
        <taxon>Bacteria</taxon>
        <taxon>Pseudomonadati</taxon>
        <taxon>Thermodesulfobacteriota</taxon>
        <taxon>Desulfomonilia</taxon>
        <taxon>Desulfomonilales</taxon>
        <taxon>Desulfomonilaceae</taxon>
        <taxon>Desulfomonile</taxon>
    </lineage>
</organism>
<evidence type="ECO:0000256" key="2">
    <source>
        <dbReference type="ARBA" id="ARBA00007862"/>
    </source>
</evidence>
<keyword evidence="8" id="KW-0645">Protease</keyword>
<dbReference type="InterPro" id="IPR001972">
    <property type="entry name" value="Stomatin_HflK_fam"/>
</dbReference>
<dbReference type="PANTHER" id="PTHR42911">
    <property type="entry name" value="MODULATOR OF FTSH PROTEASE HFLC"/>
    <property type="match status" value="1"/>
</dbReference>
<keyword evidence="3" id="KW-0812">Transmembrane</keyword>
<keyword evidence="8" id="KW-0378">Hydrolase</keyword>
<dbReference type="EMBL" id="DTGT01000409">
    <property type="protein sequence ID" value="HGH62122.1"/>
    <property type="molecule type" value="Genomic_DNA"/>
</dbReference>
<dbReference type="GO" id="GO:0016020">
    <property type="term" value="C:membrane"/>
    <property type="evidence" value="ECO:0007669"/>
    <property type="project" value="UniProtKB-SubCell"/>
</dbReference>
<evidence type="ECO:0000259" key="7">
    <source>
        <dbReference type="SMART" id="SM00244"/>
    </source>
</evidence>
<comment type="subcellular location">
    <subcellularLocation>
        <location evidence="1">Membrane</location>
        <topology evidence="1">Single-pass membrane protein</topology>
    </subcellularLocation>
</comment>
<evidence type="ECO:0000256" key="6">
    <source>
        <dbReference type="PIRNR" id="PIRNR005651"/>
    </source>
</evidence>
<dbReference type="SUPFAM" id="SSF117892">
    <property type="entry name" value="Band 7/SPFH domain"/>
    <property type="match status" value="1"/>
</dbReference>
<comment type="caution">
    <text evidence="8">The sequence shown here is derived from an EMBL/GenBank/DDBJ whole genome shotgun (WGS) entry which is preliminary data.</text>
</comment>
<evidence type="ECO:0000256" key="4">
    <source>
        <dbReference type="ARBA" id="ARBA00022989"/>
    </source>
</evidence>
<evidence type="ECO:0000256" key="5">
    <source>
        <dbReference type="ARBA" id="ARBA00023136"/>
    </source>
</evidence>
<dbReference type="PIRSF" id="PIRSF005651">
    <property type="entry name" value="HflC"/>
    <property type="match status" value="1"/>
</dbReference>
<feature type="domain" description="Band 7" evidence="7">
    <location>
        <begin position="17"/>
        <end position="179"/>
    </location>
</feature>
<dbReference type="InterPro" id="IPR036013">
    <property type="entry name" value="Band_7/SPFH_dom_sf"/>
</dbReference>
<dbReference type="CDD" id="cd03405">
    <property type="entry name" value="SPFH_HflC"/>
    <property type="match status" value="1"/>
</dbReference>
<dbReference type="GO" id="GO:0008233">
    <property type="term" value="F:peptidase activity"/>
    <property type="evidence" value="ECO:0007669"/>
    <property type="project" value="UniProtKB-KW"/>
</dbReference>
<dbReference type="Pfam" id="PF01145">
    <property type="entry name" value="Band_7"/>
    <property type="match status" value="1"/>
</dbReference>
<evidence type="ECO:0000313" key="8">
    <source>
        <dbReference type="EMBL" id="HGH62122.1"/>
    </source>
</evidence>
<evidence type="ECO:0000256" key="1">
    <source>
        <dbReference type="ARBA" id="ARBA00004167"/>
    </source>
</evidence>
<gene>
    <name evidence="8" type="primary">hflC</name>
    <name evidence="8" type="ORF">ENV54_12585</name>
</gene>
<protein>
    <recommendedName>
        <fullName evidence="6">Protein HflC</fullName>
    </recommendedName>
</protein>